<organism evidence="1 2">
    <name type="scientific">Dermacentor silvarum</name>
    <name type="common">Tick</name>
    <dbReference type="NCBI Taxonomy" id="543639"/>
    <lineage>
        <taxon>Eukaryota</taxon>
        <taxon>Metazoa</taxon>
        <taxon>Ecdysozoa</taxon>
        <taxon>Arthropoda</taxon>
        <taxon>Chelicerata</taxon>
        <taxon>Arachnida</taxon>
        <taxon>Acari</taxon>
        <taxon>Parasitiformes</taxon>
        <taxon>Ixodida</taxon>
        <taxon>Ixodoidea</taxon>
        <taxon>Ixodidae</taxon>
        <taxon>Rhipicephalinae</taxon>
        <taxon>Dermacentor</taxon>
    </lineage>
</organism>
<sequence length="708" mass="77840">MPRERKGANKFKDADLDGSGGVGGGPGDMKLQPESPSTKKRRTPAAQASPSIPDLVPPPPMTGYGETIVASNPFDDSVTSQQQSHLHRRPPPQHAMLHQPPNVSQPQMQPSGGPVMPPSAAMHPKPMPMSSGKVYPPDQPMVFNPQNPNAPPIYPCGVCHKEVHENEQGILCESGCNFWFHRICTGLSDAAFYLLTQEIYAEWVCDRCLSSKSIPLVKFKPACKGALRPDIVDNDPTYILSPNFDGIAKYPAGVFCMWTLRTLPGKVINLAFEEFSLQDSLDCVRDRVALYAGEWRPQPQQQQQLAEKQQNPVALGSALDDQGSATPLARWCGPWLPRDYALPANTPATLVFTSGRLGTPGLGLAAAVILPVVRTIARKRFDKDRPTYRNVSERCKEEQLRCRNGQCVDERKRCDRNDDCGDGTDEENCGPEVSGVASETCGQPLADPFRFHGDEDAYIVGGSKAKPESWPWQASLKLAEDPVYGHKCGATLVDRQWLVSAAHCFRTWGEPSDWIVYVGKYYLFEDEATQQLRYVESIVIHPGYQMAVRPVLVENRKDHDIALLKLNAPVTLNGQVQPICLQELPDLADNTTCYVTGWGATREAEMSPVLKQAAVLVLPVDECATYYNGTCVINQLMYCAGYEDGRHDSCHGDSGGPLVVKQGGRWQLAGVISGGLRCGEPRHPGIYTKVTPHYTWIRDVISGNATHS</sequence>
<evidence type="ECO:0000313" key="1">
    <source>
        <dbReference type="EMBL" id="KAH7970396.1"/>
    </source>
</evidence>
<comment type="caution">
    <text evidence="1">The sequence shown here is derived from an EMBL/GenBank/DDBJ whole genome shotgun (WGS) entry which is preliminary data.</text>
</comment>
<accession>A0ACB8DIJ2</accession>
<dbReference type="EMBL" id="CM023480">
    <property type="protein sequence ID" value="KAH7970396.1"/>
    <property type="molecule type" value="Genomic_DNA"/>
</dbReference>
<gene>
    <name evidence="1" type="ORF">HPB49_006174</name>
</gene>
<protein>
    <submittedName>
        <fullName evidence="1">Uncharacterized protein</fullName>
    </submittedName>
</protein>
<evidence type="ECO:0000313" key="2">
    <source>
        <dbReference type="Proteomes" id="UP000821865"/>
    </source>
</evidence>
<dbReference type="Proteomes" id="UP000821865">
    <property type="component" value="Chromosome 11"/>
</dbReference>
<reference evidence="1" key="1">
    <citation type="submission" date="2020-05" db="EMBL/GenBank/DDBJ databases">
        <title>Large-scale comparative analyses of tick genomes elucidate their genetic diversity and vector capacities.</title>
        <authorList>
            <person name="Jia N."/>
            <person name="Wang J."/>
            <person name="Shi W."/>
            <person name="Du L."/>
            <person name="Sun Y."/>
            <person name="Zhan W."/>
            <person name="Jiang J."/>
            <person name="Wang Q."/>
            <person name="Zhang B."/>
            <person name="Ji P."/>
            <person name="Sakyi L.B."/>
            <person name="Cui X."/>
            <person name="Yuan T."/>
            <person name="Jiang B."/>
            <person name="Yang W."/>
            <person name="Lam T.T.-Y."/>
            <person name="Chang Q."/>
            <person name="Ding S."/>
            <person name="Wang X."/>
            <person name="Zhu J."/>
            <person name="Ruan X."/>
            <person name="Zhao L."/>
            <person name="Wei J."/>
            <person name="Que T."/>
            <person name="Du C."/>
            <person name="Cheng J."/>
            <person name="Dai P."/>
            <person name="Han X."/>
            <person name="Huang E."/>
            <person name="Gao Y."/>
            <person name="Liu J."/>
            <person name="Shao H."/>
            <person name="Ye R."/>
            <person name="Li L."/>
            <person name="Wei W."/>
            <person name="Wang X."/>
            <person name="Wang C."/>
            <person name="Yang T."/>
            <person name="Huo Q."/>
            <person name="Li W."/>
            <person name="Guo W."/>
            <person name="Chen H."/>
            <person name="Zhou L."/>
            <person name="Ni X."/>
            <person name="Tian J."/>
            <person name="Zhou Y."/>
            <person name="Sheng Y."/>
            <person name="Liu T."/>
            <person name="Pan Y."/>
            <person name="Xia L."/>
            <person name="Li J."/>
            <person name="Zhao F."/>
            <person name="Cao W."/>
        </authorList>
    </citation>
    <scope>NUCLEOTIDE SEQUENCE</scope>
    <source>
        <strain evidence="1">Dsil-2018</strain>
    </source>
</reference>
<keyword evidence="2" id="KW-1185">Reference proteome</keyword>
<name>A0ACB8DIJ2_DERSI</name>
<proteinExistence type="predicted"/>